<dbReference type="Proteomes" id="UP001302696">
    <property type="component" value="Chromosome"/>
</dbReference>
<dbReference type="RefSeq" id="WP_057772722.1">
    <property type="nucleotide sequence ID" value="NZ_BBIM01000042.1"/>
</dbReference>
<keyword evidence="2" id="KW-1185">Reference proteome</keyword>
<evidence type="ECO:0000313" key="2">
    <source>
        <dbReference type="Proteomes" id="UP001302696"/>
    </source>
</evidence>
<protein>
    <submittedName>
        <fullName evidence="1">DUF2974 domain-containing protein</fullName>
    </submittedName>
</protein>
<dbReference type="EMBL" id="CP104778">
    <property type="protein sequence ID" value="WPC21529.1"/>
    <property type="molecule type" value="Genomic_DNA"/>
</dbReference>
<sequence length="356" mass="40352">MPEILDYLDNYNRPITSKLNIADQMIFARLPFLPLAGIVSEDLTNQISLPTAMRLIEKSLSTVSKYLLLPNDRVLIKKLATSFRYQNVMLSGFRDLHENDLRTQCAALLVQTEPHQKVISYRGADGTSLGWKSDLKITYDFEEKSWQTFSLTYLDQVLGSSNDALQLIGFSKGGTMAIWAAIMAAKEIQSHIQQVVNFDGPQFSSAPKIADSLAIDFHTYLPQLPFFGIGSSYPSLPKIVFSSASGIWQHDLYSWRLQDDAPLVLGTASVMNSFLNTDLRTWLHNQKPEDVNQFVEIFWKSLNDTQAITVNDLIKHWQQVTKNFQIASQSWNLEAKEMGQKALQAAFRIIVSFTRF</sequence>
<accession>A0ABZ0Q572</accession>
<reference evidence="2" key="1">
    <citation type="submission" date="2024-06" db="EMBL/GenBank/DDBJ databases">
        <authorList>
            <person name="Chang H.C."/>
            <person name="Mun S.Y."/>
        </authorList>
    </citation>
    <scope>NUCLEOTIDE SEQUENCE [LARGE SCALE GENOMIC DNA]</scope>
    <source>
        <strain evidence="2">KT1</strain>
    </source>
</reference>
<dbReference type="Pfam" id="PF11187">
    <property type="entry name" value="Mbeg1-like"/>
    <property type="match status" value="1"/>
</dbReference>
<name>A0ABZ0Q572_9LACO</name>
<dbReference type="InterPro" id="IPR029058">
    <property type="entry name" value="AB_hydrolase_fold"/>
</dbReference>
<dbReference type="SUPFAM" id="SSF53474">
    <property type="entry name" value="alpha/beta-Hydrolases"/>
    <property type="match status" value="1"/>
</dbReference>
<dbReference type="InterPro" id="IPR024499">
    <property type="entry name" value="Mbeg1-like"/>
</dbReference>
<proteinExistence type="predicted"/>
<evidence type="ECO:0000313" key="1">
    <source>
        <dbReference type="EMBL" id="WPC21529.1"/>
    </source>
</evidence>
<organism evidence="1 2">
    <name type="scientific">Pediococcus inopinatus</name>
    <dbReference type="NCBI Taxonomy" id="114090"/>
    <lineage>
        <taxon>Bacteria</taxon>
        <taxon>Bacillati</taxon>
        <taxon>Bacillota</taxon>
        <taxon>Bacilli</taxon>
        <taxon>Lactobacillales</taxon>
        <taxon>Lactobacillaceae</taxon>
        <taxon>Pediococcus</taxon>
    </lineage>
</organism>
<gene>
    <name evidence="1" type="ORF">N6G96_09730</name>
</gene>